<evidence type="ECO:0000256" key="28">
    <source>
        <dbReference type="ARBA" id="ARBA00050430"/>
    </source>
</evidence>
<evidence type="ECO:0000256" key="23">
    <source>
        <dbReference type="ARBA" id="ARBA00034106"/>
    </source>
</evidence>
<evidence type="ECO:0000256" key="38">
    <source>
        <dbReference type="ARBA" id="ARBA00052074"/>
    </source>
</evidence>
<dbReference type="InterPro" id="IPR036396">
    <property type="entry name" value="Cyt_P450_sf"/>
</dbReference>
<dbReference type="GO" id="GO:0005506">
    <property type="term" value="F:iron ion binding"/>
    <property type="evidence" value="ECO:0007669"/>
    <property type="project" value="InterPro"/>
</dbReference>
<dbReference type="InterPro" id="IPR001128">
    <property type="entry name" value="Cyt_P450"/>
</dbReference>
<evidence type="ECO:0000256" key="24">
    <source>
        <dbReference type="ARBA" id="ARBA00034110"/>
    </source>
</evidence>
<comment type="pathway">
    <text evidence="25">Steroid metabolism; cholesterol degradation.</text>
</comment>
<keyword evidence="11" id="KW-0256">Endoplasmic reticulum</keyword>
<keyword evidence="9" id="KW-0812">Transmembrane</keyword>
<dbReference type="GO" id="GO:0020037">
    <property type="term" value="F:heme binding"/>
    <property type="evidence" value="ECO:0007669"/>
    <property type="project" value="InterPro"/>
</dbReference>
<comment type="catalytic activity">
    <reaction evidence="35">
        <text>cholestanol + reduced [NADPH--hemoprotein reductase] + O2 = (24S)-hydroxycholestanol + oxidized [NADPH--hemoprotein reductase] + H2O + H(+)</text>
        <dbReference type="Rhea" id="RHEA:53808"/>
        <dbReference type="Rhea" id="RHEA-COMP:11964"/>
        <dbReference type="Rhea" id="RHEA-COMP:11965"/>
        <dbReference type="ChEBI" id="CHEBI:15377"/>
        <dbReference type="ChEBI" id="CHEBI:15378"/>
        <dbReference type="ChEBI" id="CHEBI:15379"/>
        <dbReference type="ChEBI" id="CHEBI:57618"/>
        <dbReference type="ChEBI" id="CHEBI:58210"/>
        <dbReference type="ChEBI" id="CHEBI:86570"/>
        <dbReference type="ChEBI" id="CHEBI:137687"/>
    </reaction>
    <physiologicalReaction direction="left-to-right" evidence="35">
        <dbReference type="Rhea" id="RHEA:53809"/>
    </physiologicalReaction>
</comment>
<evidence type="ECO:0000256" key="35">
    <source>
        <dbReference type="ARBA" id="ARBA00051748"/>
    </source>
</evidence>
<dbReference type="GeneID" id="117363605"/>
<keyword evidence="48" id="KW-1185">Reference proteome</keyword>
<dbReference type="InterPro" id="IPR002401">
    <property type="entry name" value="Cyt_P450_E_grp-I"/>
</dbReference>
<dbReference type="CDD" id="cd20613">
    <property type="entry name" value="CYP46A1-like"/>
    <property type="match status" value="1"/>
</dbReference>
<comment type="catalytic activity">
    <reaction evidence="39">
        <text>desmosterol + reduced [NADPH--hemoprotein reductase] + O2 = (24S)-25-epoxycholesterol + oxidized [NADPH--hemoprotein reductase] + H2O + H(+)</text>
        <dbReference type="Rhea" id="RHEA:53232"/>
        <dbReference type="Rhea" id="RHEA-COMP:11964"/>
        <dbReference type="Rhea" id="RHEA-COMP:11965"/>
        <dbReference type="ChEBI" id="CHEBI:15377"/>
        <dbReference type="ChEBI" id="CHEBI:15378"/>
        <dbReference type="ChEBI" id="CHEBI:15379"/>
        <dbReference type="ChEBI" id="CHEBI:17737"/>
        <dbReference type="ChEBI" id="CHEBI:41633"/>
        <dbReference type="ChEBI" id="CHEBI:57618"/>
        <dbReference type="ChEBI" id="CHEBI:58210"/>
    </reaction>
    <physiologicalReaction direction="left-to-right" evidence="39">
        <dbReference type="Rhea" id="RHEA:53233"/>
    </physiologicalReaction>
</comment>
<dbReference type="EC" id="1.14.14.25" evidence="41"/>
<evidence type="ECO:0000256" key="16">
    <source>
        <dbReference type="ARBA" id="ARBA00023018"/>
    </source>
</evidence>
<keyword evidence="20" id="KW-1207">Sterol metabolism</keyword>
<dbReference type="GO" id="GO:0098793">
    <property type="term" value="C:presynapse"/>
    <property type="evidence" value="ECO:0007669"/>
    <property type="project" value="UniProtKB-SubCell"/>
</dbReference>
<evidence type="ECO:0000256" key="1">
    <source>
        <dbReference type="ARBA" id="ARBA00001971"/>
    </source>
</evidence>
<dbReference type="Gene3D" id="1.10.630.10">
    <property type="entry name" value="Cytochrome P450"/>
    <property type="match status" value="1"/>
</dbReference>
<dbReference type="Proteomes" id="UP000515159">
    <property type="component" value="Chromosome 7"/>
</dbReference>
<comment type="catalytic activity">
    <reaction evidence="27">
        <text>testosterone + reduced [NADPH--hemoprotein reductase] + O2 = 2-hydroxytestosterone + oxidized [NADPH--hemoprotein reductase] + H2O + H(+)</text>
        <dbReference type="Rhea" id="RHEA:46300"/>
        <dbReference type="Rhea" id="RHEA-COMP:11964"/>
        <dbReference type="Rhea" id="RHEA-COMP:11965"/>
        <dbReference type="ChEBI" id="CHEBI:15377"/>
        <dbReference type="ChEBI" id="CHEBI:15378"/>
        <dbReference type="ChEBI" id="CHEBI:15379"/>
        <dbReference type="ChEBI" id="CHEBI:17347"/>
        <dbReference type="ChEBI" id="CHEBI:57618"/>
        <dbReference type="ChEBI" id="CHEBI:58210"/>
        <dbReference type="ChEBI" id="CHEBI:86013"/>
    </reaction>
    <physiologicalReaction direction="left-to-right" evidence="27">
        <dbReference type="Rhea" id="RHEA:46301"/>
    </physiologicalReaction>
</comment>
<evidence type="ECO:0000256" key="39">
    <source>
        <dbReference type="ARBA" id="ARBA00052870"/>
    </source>
</evidence>
<keyword evidence="17 47" id="KW-0503">Monooxygenase</keyword>
<evidence type="ECO:0000256" key="46">
    <source>
        <dbReference type="PIRSR" id="PIRSR602401-1"/>
    </source>
</evidence>
<gene>
    <name evidence="49" type="primary">LOC117363605</name>
</gene>
<evidence type="ECO:0000256" key="40">
    <source>
        <dbReference type="ARBA" id="ARBA00054645"/>
    </source>
</evidence>
<comment type="catalytic activity">
    <reaction evidence="34">
        <text>7alpha-hydroxycholesterol + reduced [NADPH--hemoprotein reductase] + O2 = (24S)-7alpha-dihydroxycholesterol + oxidized [NADPH--hemoprotein reductase] + H2O + H(+)</text>
        <dbReference type="Rhea" id="RHEA:46380"/>
        <dbReference type="Rhea" id="RHEA-COMP:11964"/>
        <dbReference type="Rhea" id="RHEA-COMP:11965"/>
        <dbReference type="ChEBI" id="CHEBI:15377"/>
        <dbReference type="ChEBI" id="CHEBI:15378"/>
        <dbReference type="ChEBI" id="CHEBI:15379"/>
        <dbReference type="ChEBI" id="CHEBI:17500"/>
        <dbReference type="ChEBI" id="CHEBI:37640"/>
        <dbReference type="ChEBI" id="CHEBI:57618"/>
        <dbReference type="ChEBI" id="CHEBI:58210"/>
    </reaction>
    <physiologicalReaction direction="left-to-right" evidence="34">
        <dbReference type="Rhea" id="RHEA:46381"/>
    </physiologicalReaction>
</comment>
<evidence type="ECO:0000256" key="47">
    <source>
        <dbReference type="RuleBase" id="RU000461"/>
    </source>
</evidence>
<comment type="catalytic activity">
    <reaction evidence="37">
        <text>7-dehydrocholesterol + reduced [NADPH--hemoprotein reductase] + O2 = cholesta-5,7-dien-3beta,24S-diol + oxidized [NADPH--hemoprotein reductase] + H2O + H(+)</text>
        <dbReference type="Rhea" id="RHEA:53244"/>
        <dbReference type="Rhea" id="RHEA-COMP:11964"/>
        <dbReference type="Rhea" id="RHEA-COMP:11965"/>
        <dbReference type="ChEBI" id="CHEBI:15377"/>
        <dbReference type="ChEBI" id="CHEBI:15378"/>
        <dbReference type="ChEBI" id="CHEBI:15379"/>
        <dbReference type="ChEBI" id="CHEBI:17759"/>
        <dbReference type="ChEBI" id="CHEBI:57618"/>
        <dbReference type="ChEBI" id="CHEBI:58210"/>
        <dbReference type="ChEBI" id="CHEBI:137061"/>
    </reaction>
    <physiologicalReaction direction="left-to-right" evidence="37">
        <dbReference type="Rhea" id="RHEA:53245"/>
    </physiologicalReaction>
</comment>
<comment type="function">
    <text evidence="40">P450 monooxygenase that plays a major role in cholesterol homeostasis in the brain. Primarily catalyzes the hydroxylation (with S stereochemistry) at C-24 of cholesterol side chain, triggering cholesterol diffusion out of neurons and its further degradation. By promoting constant cholesterol elimination in neurons, may activate the mevalonate pathway and coordinate the synthesis of new cholesterol and nonsterol isoprenoids involved in synaptic activity and learning. Further hydroxylates cholesterol derivatives and hormone steroids on both the ring and side chain of these molecules, converting them into active oxysterols involved in lipid signaling and biosynthesis. Acts as an epoxidase converting cholesta-5,24-dien-3beta-ol/desmosterol into (24S),25-epoxycholesterol, an abundant lipid ligand of nuclear NR1H2 and NR1H3 receptors shown to promote neurogenesis in developing brain. May also catalyze the oxidative metabolism of xenobiotics, such as clotrimazole.</text>
</comment>
<evidence type="ECO:0000256" key="45">
    <source>
        <dbReference type="ARBA" id="ARBA00080170"/>
    </source>
</evidence>
<evidence type="ECO:0000256" key="5">
    <source>
        <dbReference type="ARBA" id="ARBA00005108"/>
    </source>
</evidence>
<evidence type="ECO:0000256" key="27">
    <source>
        <dbReference type="ARBA" id="ARBA00050344"/>
    </source>
</evidence>
<name>A0A6P8RPS2_GEOSA</name>
<dbReference type="GO" id="GO:0098794">
    <property type="term" value="C:postsynapse"/>
    <property type="evidence" value="ECO:0007669"/>
    <property type="project" value="UniProtKB-SubCell"/>
</dbReference>
<keyword evidence="8 46" id="KW-0349">Heme</keyword>
<evidence type="ECO:0000256" key="25">
    <source>
        <dbReference type="ARBA" id="ARBA00049645"/>
    </source>
</evidence>
<dbReference type="InterPro" id="IPR017972">
    <property type="entry name" value="Cyt_P450_CS"/>
</dbReference>
<evidence type="ECO:0000256" key="18">
    <source>
        <dbReference type="ARBA" id="ARBA00023098"/>
    </source>
</evidence>
<dbReference type="KEGG" id="gsh:117363605"/>
<comment type="catalytic activity">
    <reaction evidence="38">
        <text>progesterone + reduced [NADPH--hemoprotein reductase] + O2 = 17alpha-hydroxyprogesterone + oxidized [NADPH--hemoprotein reductase] + H2O + H(+)</text>
        <dbReference type="Rhea" id="RHEA:46308"/>
        <dbReference type="Rhea" id="RHEA-COMP:11964"/>
        <dbReference type="Rhea" id="RHEA-COMP:11965"/>
        <dbReference type="ChEBI" id="CHEBI:15377"/>
        <dbReference type="ChEBI" id="CHEBI:15378"/>
        <dbReference type="ChEBI" id="CHEBI:15379"/>
        <dbReference type="ChEBI" id="CHEBI:17026"/>
        <dbReference type="ChEBI" id="CHEBI:17252"/>
        <dbReference type="ChEBI" id="CHEBI:57618"/>
        <dbReference type="ChEBI" id="CHEBI:58210"/>
    </reaction>
    <physiologicalReaction direction="left-to-right" evidence="38">
        <dbReference type="Rhea" id="RHEA:46309"/>
    </physiologicalReaction>
</comment>
<organism evidence="48 49">
    <name type="scientific">Geotrypetes seraphini</name>
    <name type="common">Gaboon caecilian</name>
    <name type="synonym">Caecilia seraphini</name>
    <dbReference type="NCBI Taxonomy" id="260995"/>
    <lineage>
        <taxon>Eukaryota</taxon>
        <taxon>Metazoa</taxon>
        <taxon>Chordata</taxon>
        <taxon>Craniata</taxon>
        <taxon>Vertebrata</taxon>
        <taxon>Euteleostomi</taxon>
        <taxon>Amphibia</taxon>
        <taxon>Gymnophiona</taxon>
        <taxon>Geotrypetes</taxon>
    </lineage>
</organism>
<comment type="catalytic activity">
    <reaction evidence="32">
        <text>testosterone + reduced [NADPH--hemoprotein reductase] + O2 = 6beta,17beta-dihydroxyandrost-4-en-3-one + oxidized [NADPH--hemoprotein reductase] + H2O + H(+)</text>
        <dbReference type="Rhea" id="RHEA:46296"/>
        <dbReference type="Rhea" id="RHEA-COMP:11964"/>
        <dbReference type="Rhea" id="RHEA-COMP:11965"/>
        <dbReference type="ChEBI" id="CHEBI:15377"/>
        <dbReference type="ChEBI" id="CHEBI:15378"/>
        <dbReference type="ChEBI" id="CHEBI:15379"/>
        <dbReference type="ChEBI" id="CHEBI:17347"/>
        <dbReference type="ChEBI" id="CHEBI:34477"/>
        <dbReference type="ChEBI" id="CHEBI:57618"/>
        <dbReference type="ChEBI" id="CHEBI:58210"/>
    </reaction>
    <physiologicalReaction direction="left-to-right" evidence="32">
        <dbReference type="Rhea" id="RHEA:46297"/>
    </physiologicalReaction>
</comment>
<keyword evidence="7" id="KW-0153">Cholesterol metabolism</keyword>
<evidence type="ECO:0000256" key="4">
    <source>
        <dbReference type="ARBA" id="ARBA00004389"/>
    </source>
</evidence>
<evidence type="ECO:0000256" key="43">
    <source>
        <dbReference type="ARBA" id="ARBA00077287"/>
    </source>
</evidence>
<comment type="catalytic activity">
    <reaction evidence="30">
        <text>cholesterol + reduced [NADPH--hemoprotein reductase] + O2 = (24S)-hydroxycholesterol + oxidized [NADPH--hemoprotein reductase] + H2O + H(+)</text>
        <dbReference type="Rhea" id="RHEA:22716"/>
        <dbReference type="Rhea" id="RHEA-COMP:11964"/>
        <dbReference type="Rhea" id="RHEA-COMP:11965"/>
        <dbReference type="ChEBI" id="CHEBI:15377"/>
        <dbReference type="ChEBI" id="CHEBI:15378"/>
        <dbReference type="ChEBI" id="CHEBI:15379"/>
        <dbReference type="ChEBI" id="CHEBI:16113"/>
        <dbReference type="ChEBI" id="CHEBI:34310"/>
        <dbReference type="ChEBI" id="CHEBI:57618"/>
        <dbReference type="ChEBI" id="CHEBI:58210"/>
        <dbReference type="EC" id="1.14.14.25"/>
    </reaction>
    <physiologicalReaction direction="left-to-right" evidence="30">
        <dbReference type="Rhea" id="RHEA:22717"/>
    </physiologicalReaction>
</comment>
<dbReference type="InParanoid" id="A0A6P8RPS2"/>
<dbReference type="GO" id="GO:0030425">
    <property type="term" value="C:dendrite"/>
    <property type="evidence" value="ECO:0007669"/>
    <property type="project" value="UniProtKB-SubCell"/>
</dbReference>
<comment type="catalytic activity">
    <reaction evidence="31">
        <text>testosterone + reduced [NADPH--hemoprotein reductase] + O2 = 16beta,17beta-dihydroxyandrost-4-en-3-one + oxidized [NADPH--hemoprotein reductase] + H2O + H(+)</text>
        <dbReference type="Rhea" id="RHEA:46304"/>
        <dbReference type="Rhea" id="RHEA-COMP:11964"/>
        <dbReference type="Rhea" id="RHEA-COMP:11965"/>
        <dbReference type="ChEBI" id="CHEBI:15377"/>
        <dbReference type="ChEBI" id="CHEBI:15378"/>
        <dbReference type="ChEBI" id="CHEBI:15379"/>
        <dbReference type="ChEBI" id="CHEBI:17347"/>
        <dbReference type="ChEBI" id="CHEBI:57618"/>
        <dbReference type="ChEBI" id="CHEBI:58210"/>
        <dbReference type="ChEBI" id="CHEBI:83027"/>
    </reaction>
    <physiologicalReaction direction="left-to-right" evidence="31">
        <dbReference type="Rhea" id="RHEA:46305"/>
    </physiologicalReaction>
</comment>
<dbReference type="InterPro" id="IPR039983">
    <property type="entry name" value="CYP46A1"/>
</dbReference>
<evidence type="ECO:0000256" key="26">
    <source>
        <dbReference type="ARBA" id="ARBA00050139"/>
    </source>
</evidence>
<evidence type="ECO:0000313" key="48">
    <source>
        <dbReference type="Proteomes" id="UP000515159"/>
    </source>
</evidence>
<keyword evidence="10 46" id="KW-0479">Metal-binding</keyword>
<comment type="catalytic activity">
    <reaction evidence="26">
        <text>desmosterol + reduced [NADPH--hemoprotein reductase] + O2 = (24Z),26-hydroxydesmosterol + oxidized [NADPH--hemoprotein reductase] + H2O + H(+)</text>
        <dbReference type="Rhea" id="RHEA:53236"/>
        <dbReference type="Rhea" id="RHEA-COMP:11964"/>
        <dbReference type="Rhea" id="RHEA-COMP:11965"/>
        <dbReference type="ChEBI" id="CHEBI:15377"/>
        <dbReference type="ChEBI" id="CHEBI:15378"/>
        <dbReference type="ChEBI" id="CHEBI:15379"/>
        <dbReference type="ChEBI" id="CHEBI:17737"/>
        <dbReference type="ChEBI" id="CHEBI:57618"/>
        <dbReference type="ChEBI" id="CHEBI:58210"/>
        <dbReference type="ChEBI" id="CHEBI:137053"/>
    </reaction>
    <physiologicalReaction direction="left-to-right" evidence="26">
        <dbReference type="Rhea" id="RHEA:53237"/>
    </physiologicalReaction>
</comment>
<evidence type="ECO:0000256" key="3">
    <source>
        <dbReference type="ARBA" id="ARBA00004279"/>
    </source>
</evidence>
<evidence type="ECO:0000256" key="15">
    <source>
        <dbReference type="ARBA" id="ARBA00023004"/>
    </source>
</evidence>
<evidence type="ECO:0000256" key="41">
    <source>
        <dbReference type="ARBA" id="ARBA00066440"/>
    </source>
</evidence>
<evidence type="ECO:0000256" key="32">
    <source>
        <dbReference type="ARBA" id="ARBA00051503"/>
    </source>
</evidence>
<keyword evidence="18" id="KW-0443">Lipid metabolism</keyword>
<dbReference type="SUPFAM" id="SSF48264">
    <property type="entry name" value="Cytochrome P450"/>
    <property type="match status" value="1"/>
</dbReference>
<dbReference type="PRINTS" id="PR00385">
    <property type="entry name" value="P450"/>
</dbReference>
<evidence type="ECO:0000256" key="17">
    <source>
        <dbReference type="ARBA" id="ARBA00023033"/>
    </source>
</evidence>
<keyword evidence="15 46" id="KW-0408">Iron</keyword>
<comment type="cofactor">
    <cofactor evidence="1 46">
        <name>heme</name>
        <dbReference type="ChEBI" id="CHEBI:30413"/>
    </cofactor>
</comment>
<comment type="subcellular location">
    <subcellularLocation>
        <location evidence="3">Cell projection</location>
        <location evidence="3">Dendrite</location>
    </subcellularLocation>
    <subcellularLocation>
        <location evidence="4">Endoplasmic reticulum membrane</location>
        <topology evidence="4">Single-pass membrane protein</topology>
    </subcellularLocation>
    <subcellularLocation>
        <location evidence="2">Microsome membrane</location>
        <topology evidence="2">Single-pass membrane protein</topology>
    </subcellularLocation>
    <subcellularLocation>
        <location evidence="24">Postsynapse</location>
    </subcellularLocation>
    <subcellularLocation>
        <location evidence="23">Presynapse</location>
    </subcellularLocation>
</comment>
<evidence type="ECO:0000256" key="8">
    <source>
        <dbReference type="ARBA" id="ARBA00022617"/>
    </source>
</evidence>
<evidence type="ECO:0000256" key="33">
    <source>
        <dbReference type="ARBA" id="ARBA00051527"/>
    </source>
</evidence>
<dbReference type="Pfam" id="PF00067">
    <property type="entry name" value="p450"/>
    <property type="match status" value="1"/>
</dbReference>
<evidence type="ECO:0000256" key="6">
    <source>
        <dbReference type="ARBA" id="ARBA00010617"/>
    </source>
</evidence>
<evidence type="ECO:0000256" key="31">
    <source>
        <dbReference type="ARBA" id="ARBA00051188"/>
    </source>
</evidence>
<evidence type="ECO:0000256" key="22">
    <source>
        <dbReference type="ARBA" id="ARBA00023273"/>
    </source>
</evidence>
<comment type="catalytic activity">
    <reaction evidence="33">
        <text>4beta-hydroxycholesterol + reduced [NADPH--hemoprotein reductase] + O2 = 4beta,24S-dihydroxycholesterol + oxidized [NADPH--hemoprotein reductase] + H2O + H(+)</text>
        <dbReference type="Rhea" id="RHEA:46392"/>
        <dbReference type="Rhea" id="RHEA-COMP:11964"/>
        <dbReference type="Rhea" id="RHEA-COMP:11965"/>
        <dbReference type="ChEBI" id="CHEBI:15377"/>
        <dbReference type="ChEBI" id="CHEBI:15378"/>
        <dbReference type="ChEBI" id="CHEBI:15379"/>
        <dbReference type="ChEBI" id="CHEBI:57618"/>
        <dbReference type="ChEBI" id="CHEBI:58210"/>
        <dbReference type="ChEBI" id="CHEBI:85778"/>
        <dbReference type="ChEBI" id="CHEBI:86087"/>
    </reaction>
    <physiologicalReaction direction="left-to-right" evidence="33">
        <dbReference type="Rhea" id="RHEA:46393"/>
    </physiologicalReaction>
</comment>
<dbReference type="PROSITE" id="PS00086">
    <property type="entry name" value="CYTOCHROME_P450"/>
    <property type="match status" value="1"/>
</dbReference>
<evidence type="ECO:0000256" key="13">
    <source>
        <dbReference type="ARBA" id="ARBA00022989"/>
    </source>
</evidence>
<comment type="catalytic activity">
    <reaction evidence="36">
        <text>(24S)-hydroxycholesterol + reduced [NADPH--hemoprotein reductase] + O2 = (24S,25R)-24,26-dihydroxycholesterol + oxidized [NADPH--hemoprotein reductase] + H2O + H(+)</text>
        <dbReference type="Rhea" id="RHEA:46388"/>
        <dbReference type="Rhea" id="RHEA-COMP:11964"/>
        <dbReference type="Rhea" id="RHEA-COMP:11965"/>
        <dbReference type="ChEBI" id="CHEBI:15377"/>
        <dbReference type="ChEBI" id="CHEBI:15378"/>
        <dbReference type="ChEBI" id="CHEBI:15379"/>
        <dbReference type="ChEBI" id="CHEBI:34310"/>
        <dbReference type="ChEBI" id="CHEBI:57618"/>
        <dbReference type="ChEBI" id="CHEBI:58210"/>
        <dbReference type="ChEBI" id="CHEBI:86165"/>
    </reaction>
    <physiologicalReaction direction="left-to-right" evidence="36">
        <dbReference type="Rhea" id="RHEA:46389"/>
    </physiologicalReaction>
</comment>
<dbReference type="RefSeq" id="XP_033807542.1">
    <property type="nucleotide sequence ID" value="XM_033951651.1"/>
</dbReference>
<keyword evidence="13" id="KW-1133">Transmembrane helix</keyword>
<evidence type="ECO:0000256" key="21">
    <source>
        <dbReference type="ARBA" id="ARBA00023221"/>
    </source>
</evidence>
<proteinExistence type="inferred from homology"/>
<evidence type="ECO:0000256" key="30">
    <source>
        <dbReference type="ARBA" id="ARBA00050991"/>
    </source>
</evidence>
<evidence type="ECO:0000256" key="44">
    <source>
        <dbReference type="ARBA" id="ARBA00079170"/>
    </source>
</evidence>
<keyword evidence="12" id="KW-0492">Microsome</keyword>
<reference evidence="49" key="1">
    <citation type="submission" date="2025-08" db="UniProtKB">
        <authorList>
            <consortium name="RefSeq"/>
        </authorList>
    </citation>
    <scope>IDENTIFICATION</scope>
</reference>
<dbReference type="FunFam" id="1.10.630.10:FF:000031">
    <property type="entry name" value="cholesterol 24-hydroxylase isoform X2"/>
    <property type="match status" value="1"/>
</dbReference>
<evidence type="ECO:0000256" key="14">
    <source>
        <dbReference type="ARBA" id="ARBA00023002"/>
    </source>
</evidence>
<evidence type="ECO:0000256" key="29">
    <source>
        <dbReference type="ARBA" id="ARBA00050696"/>
    </source>
</evidence>
<evidence type="ECO:0000256" key="11">
    <source>
        <dbReference type="ARBA" id="ARBA00022824"/>
    </source>
</evidence>
<dbReference type="PANTHER" id="PTHR24293">
    <property type="entry name" value="CYTOCHROME P450 FAMILY 46 SUBFAMILY A"/>
    <property type="match status" value="1"/>
</dbReference>
<keyword evidence="16" id="KW-0770">Synapse</keyword>
<evidence type="ECO:0000313" key="49">
    <source>
        <dbReference type="RefSeq" id="XP_033807542.1"/>
    </source>
</evidence>
<dbReference type="AlphaFoldDB" id="A0A6P8RPS2"/>
<dbReference type="GO" id="GO:0005789">
    <property type="term" value="C:endoplasmic reticulum membrane"/>
    <property type="evidence" value="ECO:0007669"/>
    <property type="project" value="UniProtKB-SubCell"/>
</dbReference>
<evidence type="ECO:0000256" key="42">
    <source>
        <dbReference type="ARBA" id="ARBA00068948"/>
    </source>
</evidence>
<dbReference type="OrthoDB" id="1470350at2759"/>
<evidence type="ECO:0000256" key="20">
    <source>
        <dbReference type="ARBA" id="ARBA00023166"/>
    </source>
</evidence>
<keyword evidence="21" id="KW-0753">Steroid metabolism</keyword>
<comment type="pathway">
    <text evidence="5">Lipid metabolism; C21-steroid hormone metabolism.</text>
</comment>
<evidence type="ECO:0000256" key="10">
    <source>
        <dbReference type="ARBA" id="ARBA00022723"/>
    </source>
</evidence>
<evidence type="ECO:0000256" key="37">
    <source>
        <dbReference type="ARBA" id="ARBA00051817"/>
    </source>
</evidence>
<accession>A0A6P8RPS2</accession>
<keyword evidence="22" id="KW-0966">Cell projection</keyword>
<evidence type="ECO:0000256" key="12">
    <source>
        <dbReference type="ARBA" id="ARBA00022848"/>
    </source>
</evidence>
<comment type="catalytic activity">
    <reaction evidence="28">
        <text>(24S)-hydroxycholesterol + reduced [NADPH--hemoprotein reductase] + O2 = 24S,25-dihydroxycholesterol + oxidized [NADPH--hemoprotein reductase] + H2O + H(+)</text>
        <dbReference type="Rhea" id="RHEA:46384"/>
        <dbReference type="Rhea" id="RHEA-COMP:11964"/>
        <dbReference type="Rhea" id="RHEA-COMP:11965"/>
        <dbReference type="ChEBI" id="CHEBI:15377"/>
        <dbReference type="ChEBI" id="CHEBI:15378"/>
        <dbReference type="ChEBI" id="CHEBI:15379"/>
        <dbReference type="ChEBI" id="CHEBI:34310"/>
        <dbReference type="ChEBI" id="CHEBI:57618"/>
        <dbReference type="ChEBI" id="CHEBI:58210"/>
        <dbReference type="ChEBI" id="CHEBI:86074"/>
    </reaction>
    <physiologicalReaction direction="left-to-right" evidence="28">
        <dbReference type="Rhea" id="RHEA:46385"/>
    </physiologicalReaction>
</comment>
<dbReference type="GO" id="GO:0033781">
    <property type="term" value="F:cholesterol 24-hydroxylase activity"/>
    <property type="evidence" value="ECO:0007669"/>
    <property type="project" value="UniProtKB-EC"/>
</dbReference>
<keyword evidence="14 47" id="KW-0560">Oxidoreductase</keyword>
<comment type="catalytic activity">
    <reaction evidence="29">
        <text>7-dehydrocholesterol + reduced [NADPH--hemoprotein reductase] + O2 = cholesta-5,7-dien-3beta,25-diol + oxidized [NADPH--hemoprotein reductase] + H2O + H(+)</text>
        <dbReference type="Rhea" id="RHEA:53240"/>
        <dbReference type="Rhea" id="RHEA-COMP:11964"/>
        <dbReference type="Rhea" id="RHEA-COMP:11965"/>
        <dbReference type="ChEBI" id="CHEBI:15377"/>
        <dbReference type="ChEBI" id="CHEBI:15378"/>
        <dbReference type="ChEBI" id="CHEBI:15379"/>
        <dbReference type="ChEBI" id="CHEBI:17759"/>
        <dbReference type="ChEBI" id="CHEBI:57618"/>
        <dbReference type="ChEBI" id="CHEBI:58210"/>
        <dbReference type="ChEBI" id="CHEBI:137057"/>
    </reaction>
    <physiologicalReaction direction="left-to-right" evidence="29">
        <dbReference type="Rhea" id="RHEA:53241"/>
    </physiologicalReaction>
</comment>
<evidence type="ECO:0000256" key="19">
    <source>
        <dbReference type="ARBA" id="ARBA00023136"/>
    </source>
</evidence>
<evidence type="ECO:0000256" key="36">
    <source>
        <dbReference type="ARBA" id="ARBA00051763"/>
    </source>
</evidence>
<dbReference type="FunCoup" id="A0A6P8RPS2">
    <property type="interactions" value="181"/>
</dbReference>
<sequence>MALWAALGCLLVGAAVLLFLLYCAYVKYQHLKYDHIPGPPRKSFLLGHWHIFRQAVGGNIFIYDFFLEWVKKYGPVLRLNIFHRVVILVTSPEALKEYLMSHKYSKDHAYEHLYALFGERFMGNGLVTERDYNHWHTQRRIMDPAFSRTYLIGLMDVFNEKAEDLMDILAEKADGKTEVQMHNLLSRVTLDVIAKVAFGLELNALHDDQTPFPRAISAVMEGTVSIRNPFIKYMPGKWKFVKEVQESVRLLRQTGVECIERRKTSMQNGEEIPMDILTQILKMAALEKDCDQENLIDNFVTFFIAGQETTASQLAFAVMELARHPAVMERVRAEVDEVVGSKRNIDYEVLGKLKYLSQILKESLRLYPPAPGTSRFLKEDAVIEGIKVPANVSLFFNMYVMGRMDTFFPDPLTFDPDRFSSDVPRQNFTYFPFSLGPRSCIGQAFSQMEAKVVLAKLVQRFEFQLVAGQSFNILDNGTLRPLDGVICHLKPQREAMRSQ</sequence>
<keyword evidence="19" id="KW-0472">Membrane</keyword>
<protein>
    <recommendedName>
        <fullName evidence="42">Cholesterol 24-hydroxylase</fullName>
        <ecNumber evidence="41">1.14.14.25</ecNumber>
    </recommendedName>
    <alternativeName>
        <fullName evidence="44">Cholesterol 24-monooxygenase</fullName>
    </alternativeName>
    <alternativeName>
        <fullName evidence="43">Cholesterol 24S-hydroxylase</fullName>
    </alternativeName>
    <alternativeName>
        <fullName evidence="45">Cytochrome P450 46A1</fullName>
    </alternativeName>
</protein>
<evidence type="ECO:0000256" key="9">
    <source>
        <dbReference type="ARBA" id="ARBA00022692"/>
    </source>
</evidence>
<comment type="similarity">
    <text evidence="6 47">Belongs to the cytochrome P450 family.</text>
</comment>
<feature type="binding site" description="axial binding residue" evidence="46">
    <location>
        <position position="440"/>
    </location>
    <ligand>
        <name>heme</name>
        <dbReference type="ChEBI" id="CHEBI:30413"/>
    </ligand>
    <ligandPart>
        <name>Fe</name>
        <dbReference type="ChEBI" id="CHEBI:18248"/>
    </ligandPart>
</feature>
<evidence type="ECO:0000256" key="34">
    <source>
        <dbReference type="ARBA" id="ARBA00051606"/>
    </source>
</evidence>
<dbReference type="PANTHER" id="PTHR24293:SF1">
    <property type="entry name" value="CHOLESTEROL 24-HYDROXYLASE"/>
    <property type="match status" value="1"/>
</dbReference>
<evidence type="ECO:0000256" key="2">
    <source>
        <dbReference type="ARBA" id="ARBA00004111"/>
    </source>
</evidence>
<dbReference type="GO" id="GO:0006707">
    <property type="term" value="P:cholesterol catabolic process"/>
    <property type="evidence" value="ECO:0007669"/>
    <property type="project" value="InterPro"/>
</dbReference>
<dbReference type="PRINTS" id="PR00463">
    <property type="entry name" value="EP450I"/>
</dbReference>
<evidence type="ECO:0000256" key="7">
    <source>
        <dbReference type="ARBA" id="ARBA00022548"/>
    </source>
</evidence>